<name>A0ABX9LZW9_9LEPT</name>
<protein>
    <recommendedName>
        <fullName evidence="1">GIY-YIG domain-containing protein</fullName>
    </recommendedName>
</protein>
<comment type="caution">
    <text evidence="2">The sequence shown here is derived from an EMBL/GenBank/DDBJ whole genome shotgun (WGS) entry which is preliminary data.</text>
</comment>
<accession>A0ABX9LZW9</accession>
<dbReference type="RefSeq" id="WP_118956938.1">
    <property type="nucleotide sequence ID" value="NZ_QHCR01000007.1"/>
</dbReference>
<gene>
    <name evidence="2" type="ORF">DLM77_15415</name>
</gene>
<dbReference type="InterPro" id="IPR000305">
    <property type="entry name" value="GIY-YIG_endonuc"/>
</dbReference>
<dbReference type="EMBL" id="QHCR01000007">
    <property type="protein sequence ID" value="RHX78489.1"/>
    <property type="molecule type" value="Genomic_DNA"/>
</dbReference>
<reference evidence="2 3" key="2">
    <citation type="journal article" date="2020" name="Int. J. Syst. Evol. Microbiol.">
        <title>Leptospira yasudae sp. nov. and Leptospira stimsonii sp. nov., two new species of the pathogenic group isolated from environmental sources.</title>
        <authorList>
            <person name="Casanovas-Massana A."/>
            <person name="Hamond C."/>
            <person name="Santos L.A."/>
            <person name="de Oliveira D."/>
            <person name="Hacker K.P."/>
            <person name="Balassiano I."/>
            <person name="Costa F."/>
            <person name="Medeiros M.A."/>
            <person name="Reis M.G."/>
            <person name="Ko A.I."/>
            <person name="Wunder E.A."/>
        </authorList>
    </citation>
    <scope>NUCLEOTIDE SEQUENCE [LARGE SCALE GENOMIC DNA]</scope>
    <source>
        <strain evidence="2 3">B21</strain>
    </source>
</reference>
<feature type="domain" description="GIY-YIG" evidence="1">
    <location>
        <begin position="103"/>
        <end position="178"/>
    </location>
</feature>
<reference evidence="3" key="1">
    <citation type="submission" date="2018-05" db="EMBL/GenBank/DDBJ databases">
        <title>Leptospira yasudae sp. nov. and Leptospira stimsonii sp. nov., two pathogenic species of the genus Leptospira isolated from environmental sources.</title>
        <authorList>
            <person name="Casanovas-Massana A."/>
            <person name="Hamond C."/>
            <person name="Santos L.A."/>
            <person name="Hacker K.P."/>
            <person name="Balassiano I."/>
            <person name="Medeiros M.A."/>
            <person name="Reis M.G."/>
            <person name="Ko A.I."/>
            <person name="Wunder E.A."/>
        </authorList>
    </citation>
    <scope>NUCLEOTIDE SEQUENCE [LARGE SCALE GENOMIC DNA]</scope>
    <source>
        <strain evidence="3">B21</strain>
    </source>
</reference>
<evidence type="ECO:0000313" key="2">
    <source>
        <dbReference type="EMBL" id="RHX78489.1"/>
    </source>
</evidence>
<evidence type="ECO:0000259" key="1">
    <source>
        <dbReference type="PROSITE" id="PS50164"/>
    </source>
</evidence>
<proteinExistence type="predicted"/>
<keyword evidence="3" id="KW-1185">Reference proteome</keyword>
<dbReference type="Proteomes" id="UP000285569">
    <property type="component" value="Unassembled WGS sequence"/>
</dbReference>
<evidence type="ECO:0000313" key="3">
    <source>
        <dbReference type="Proteomes" id="UP000285569"/>
    </source>
</evidence>
<sequence>MQSQIPNIEFLKWKRTKHDPRVSCLLIPYIWLESYSIIKTKKMSKFENVFKTCAYKILPKLLFTLKERIEKPMGMKNFLKKEIGRVTIFKLVKDHFSLESEEDLSGAYIFIHKGNCQYVGISDEVCRRIHQHLKGGNHFNASLAYLIAKRGFKAKGTRNEIMKLEGFDIRFKKAKKKISAWDLAVIEIQNPITRFIFSKFILRLSFLQNLISLMLIDSLNSIKQAYG</sequence>
<organism evidence="2 3">
    <name type="scientific">Leptospira yasudae</name>
    <dbReference type="NCBI Taxonomy" id="2202201"/>
    <lineage>
        <taxon>Bacteria</taxon>
        <taxon>Pseudomonadati</taxon>
        <taxon>Spirochaetota</taxon>
        <taxon>Spirochaetia</taxon>
        <taxon>Leptospirales</taxon>
        <taxon>Leptospiraceae</taxon>
        <taxon>Leptospira</taxon>
    </lineage>
</organism>
<dbReference type="PROSITE" id="PS50164">
    <property type="entry name" value="GIY_YIG"/>
    <property type="match status" value="1"/>
</dbReference>
<dbReference type="Pfam" id="PF01541">
    <property type="entry name" value="GIY-YIG"/>
    <property type="match status" value="1"/>
</dbReference>